<keyword evidence="9 10" id="KW-0472">Membrane</keyword>
<keyword evidence="4" id="KW-0597">Phosphoprotein</keyword>
<feature type="domain" description="Histidine kinase" evidence="11">
    <location>
        <begin position="240"/>
        <end position="443"/>
    </location>
</feature>
<gene>
    <name evidence="12" type="ORF">MNBD_GAMMA26-1233</name>
</gene>
<dbReference type="Pfam" id="PF02518">
    <property type="entry name" value="HATPase_c"/>
    <property type="match status" value="1"/>
</dbReference>
<comment type="catalytic activity">
    <reaction evidence="1">
        <text>ATP + protein L-histidine = ADP + protein N-phospho-L-histidine.</text>
        <dbReference type="EC" id="2.7.13.3"/>
    </reaction>
</comment>
<dbReference type="PANTHER" id="PTHR45436:SF5">
    <property type="entry name" value="SENSOR HISTIDINE KINASE TRCS"/>
    <property type="match status" value="1"/>
</dbReference>
<dbReference type="GO" id="GO:0000155">
    <property type="term" value="F:phosphorelay sensor kinase activity"/>
    <property type="evidence" value="ECO:0007669"/>
    <property type="project" value="InterPro"/>
</dbReference>
<evidence type="ECO:0000256" key="9">
    <source>
        <dbReference type="ARBA" id="ARBA00023136"/>
    </source>
</evidence>
<dbReference type="SUPFAM" id="SSF55874">
    <property type="entry name" value="ATPase domain of HSP90 chaperone/DNA topoisomerase II/histidine kinase"/>
    <property type="match status" value="1"/>
</dbReference>
<dbReference type="InterPro" id="IPR004358">
    <property type="entry name" value="Sig_transdc_His_kin-like_C"/>
</dbReference>
<keyword evidence="5 12" id="KW-0808">Transferase</keyword>
<evidence type="ECO:0000256" key="3">
    <source>
        <dbReference type="ARBA" id="ARBA00012438"/>
    </source>
</evidence>
<evidence type="ECO:0000256" key="7">
    <source>
        <dbReference type="ARBA" id="ARBA00022777"/>
    </source>
</evidence>
<dbReference type="PANTHER" id="PTHR45436">
    <property type="entry name" value="SENSOR HISTIDINE KINASE YKOH"/>
    <property type="match status" value="1"/>
</dbReference>
<dbReference type="InterPro" id="IPR036890">
    <property type="entry name" value="HATPase_C_sf"/>
</dbReference>
<dbReference type="InterPro" id="IPR036097">
    <property type="entry name" value="HisK_dim/P_sf"/>
</dbReference>
<dbReference type="AlphaFoldDB" id="A0A3B1B137"/>
<proteinExistence type="predicted"/>
<dbReference type="SMART" id="SM00387">
    <property type="entry name" value="HATPase_c"/>
    <property type="match status" value="1"/>
</dbReference>
<dbReference type="Gene3D" id="3.30.565.10">
    <property type="entry name" value="Histidine kinase-like ATPase, C-terminal domain"/>
    <property type="match status" value="1"/>
</dbReference>
<evidence type="ECO:0000256" key="2">
    <source>
        <dbReference type="ARBA" id="ARBA00004370"/>
    </source>
</evidence>
<keyword evidence="7 12" id="KW-0418">Kinase</keyword>
<evidence type="ECO:0000313" key="12">
    <source>
        <dbReference type="EMBL" id="VAX09832.1"/>
    </source>
</evidence>
<reference evidence="12" key="1">
    <citation type="submission" date="2018-06" db="EMBL/GenBank/DDBJ databases">
        <authorList>
            <person name="Zhirakovskaya E."/>
        </authorList>
    </citation>
    <scope>NUCLEOTIDE SEQUENCE</scope>
</reference>
<dbReference type="InterPro" id="IPR003594">
    <property type="entry name" value="HATPase_dom"/>
</dbReference>
<keyword evidence="8 10" id="KW-1133">Transmembrane helix</keyword>
<dbReference type="InterPro" id="IPR005467">
    <property type="entry name" value="His_kinase_dom"/>
</dbReference>
<dbReference type="SUPFAM" id="SSF47384">
    <property type="entry name" value="Homodimeric domain of signal transducing histidine kinase"/>
    <property type="match status" value="1"/>
</dbReference>
<dbReference type="InterPro" id="IPR050428">
    <property type="entry name" value="TCS_sensor_his_kinase"/>
</dbReference>
<name>A0A3B1B137_9ZZZZ</name>
<dbReference type="PRINTS" id="PR00344">
    <property type="entry name" value="BCTRLSENSOR"/>
</dbReference>
<evidence type="ECO:0000256" key="6">
    <source>
        <dbReference type="ARBA" id="ARBA00022692"/>
    </source>
</evidence>
<evidence type="ECO:0000256" key="10">
    <source>
        <dbReference type="SAM" id="Phobius"/>
    </source>
</evidence>
<organism evidence="12">
    <name type="scientific">hydrothermal vent metagenome</name>
    <dbReference type="NCBI Taxonomy" id="652676"/>
    <lineage>
        <taxon>unclassified sequences</taxon>
        <taxon>metagenomes</taxon>
        <taxon>ecological metagenomes</taxon>
    </lineage>
</organism>
<evidence type="ECO:0000256" key="5">
    <source>
        <dbReference type="ARBA" id="ARBA00022679"/>
    </source>
</evidence>
<comment type="subcellular location">
    <subcellularLocation>
        <location evidence="2">Membrane</location>
    </subcellularLocation>
</comment>
<dbReference type="EC" id="2.7.13.3" evidence="3"/>
<feature type="transmembrane region" description="Helical" evidence="10">
    <location>
        <begin position="156"/>
        <end position="175"/>
    </location>
</feature>
<dbReference type="EMBL" id="UOFX01000056">
    <property type="protein sequence ID" value="VAX09832.1"/>
    <property type="molecule type" value="Genomic_DNA"/>
</dbReference>
<sequence length="446" mass="49813">MNSLQRRLQLWLTLSLVLLMGLLWLAGSMAVRVLGEDLISSRLEHDGENLLAAMEFTDAAQPQVRLKRLNPIYMQPFSGHYYTIRLADGSLQNSRSLWDQALEVPPLQPGGHSQWRVSGPADQRLLVWARHFQKQGHGFTLAVAEDLTPLEEHLSLFQWLFAGLAIGVLAILLLVQRQVIKNSFQRLDVVRADIERLGQGEAGSLSEDVPTEVLPLVQEFNRLLELLAQRLERSRNSLGNLAHALKGPLSLLVQYLDGKTQDDQSTRHTQAQDQVERIRQLMERELRRASLAGSGSPGQHFNAQNELPDLVGALQQIHTSREIDIQWQVVADIPSFGDREDMLELLGNLLDNACKWATSQVRCHISRGEGVTITIEDDGPGQSAEGLEKMAQRGIRLDETKEGHGLGLSIARDIVKLYNGDMQFKSSQGLGGLCVEIRLRLPGIQR</sequence>
<dbReference type="GO" id="GO:0005886">
    <property type="term" value="C:plasma membrane"/>
    <property type="evidence" value="ECO:0007669"/>
    <property type="project" value="TreeGrafter"/>
</dbReference>
<evidence type="ECO:0000256" key="8">
    <source>
        <dbReference type="ARBA" id="ARBA00022989"/>
    </source>
</evidence>
<protein>
    <recommendedName>
        <fullName evidence="3">histidine kinase</fullName>
        <ecNumber evidence="3">2.7.13.3</ecNumber>
    </recommendedName>
</protein>
<evidence type="ECO:0000256" key="4">
    <source>
        <dbReference type="ARBA" id="ARBA00022553"/>
    </source>
</evidence>
<keyword evidence="6 10" id="KW-0812">Transmembrane</keyword>
<accession>A0A3B1B137</accession>
<evidence type="ECO:0000259" key="11">
    <source>
        <dbReference type="PROSITE" id="PS50109"/>
    </source>
</evidence>
<evidence type="ECO:0000256" key="1">
    <source>
        <dbReference type="ARBA" id="ARBA00000085"/>
    </source>
</evidence>
<dbReference type="PROSITE" id="PS50109">
    <property type="entry name" value="HIS_KIN"/>
    <property type="match status" value="1"/>
</dbReference>
<dbReference type="Gene3D" id="1.10.287.130">
    <property type="match status" value="1"/>
</dbReference>